<dbReference type="eggNOG" id="COG0742">
    <property type="taxonomic scope" value="Bacteria"/>
</dbReference>
<evidence type="ECO:0000256" key="2">
    <source>
        <dbReference type="ARBA" id="ARBA00022679"/>
    </source>
</evidence>
<protein>
    <submittedName>
        <fullName evidence="3">Methyltransferase</fullName>
    </submittedName>
</protein>
<dbReference type="SUPFAM" id="SSF53335">
    <property type="entry name" value="S-adenosyl-L-methionine-dependent methyltransferases"/>
    <property type="match status" value="1"/>
</dbReference>
<dbReference type="InterPro" id="IPR004398">
    <property type="entry name" value="RNA_MeTrfase_RsmD"/>
</dbReference>
<dbReference type="STRING" id="485916.Dtox_1167"/>
<dbReference type="NCBIfam" id="TIGR00095">
    <property type="entry name" value="16S rRNA (guanine(966)-N(2))-methyltransferase RsmD"/>
    <property type="match status" value="1"/>
</dbReference>
<keyword evidence="4" id="KW-1185">Reference proteome</keyword>
<evidence type="ECO:0000313" key="3">
    <source>
        <dbReference type="EMBL" id="ACV62052.1"/>
    </source>
</evidence>
<evidence type="ECO:0000313" key="4">
    <source>
        <dbReference type="Proteomes" id="UP000002217"/>
    </source>
</evidence>
<dbReference type="GO" id="GO:0031167">
    <property type="term" value="P:rRNA methylation"/>
    <property type="evidence" value="ECO:0007669"/>
    <property type="project" value="InterPro"/>
</dbReference>
<dbReference type="KEGG" id="dae:Dtox_1167"/>
<dbReference type="AlphaFoldDB" id="C8W570"/>
<dbReference type="Proteomes" id="UP000002217">
    <property type="component" value="Chromosome"/>
</dbReference>
<reference evidence="3 4" key="1">
    <citation type="journal article" date="2009" name="Stand. Genomic Sci.">
        <title>Complete genome sequence of Desulfotomaculum acetoxidans type strain (5575).</title>
        <authorList>
            <person name="Spring S."/>
            <person name="Lapidus A."/>
            <person name="Schroder M."/>
            <person name="Gleim D."/>
            <person name="Sims D."/>
            <person name="Meincke L."/>
            <person name="Glavina Del Rio T."/>
            <person name="Tice H."/>
            <person name="Copeland A."/>
            <person name="Cheng J.F."/>
            <person name="Lucas S."/>
            <person name="Chen F."/>
            <person name="Nolan M."/>
            <person name="Bruce D."/>
            <person name="Goodwin L."/>
            <person name="Pitluck S."/>
            <person name="Ivanova N."/>
            <person name="Mavromatis K."/>
            <person name="Mikhailova N."/>
            <person name="Pati A."/>
            <person name="Chen A."/>
            <person name="Palaniappan K."/>
            <person name="Land M."/>
            <person name="Hauser L."/>
            <person name="Chang Y.J."/>
            <person name="Jeffries C.D."/>
            <person name="Chain P."/>
            <person name="Saunders E."/>
            <person name="Brettin T."/>
            <person name="Detter J.C."/>
            <person name="Goker M."/>
            <person name="Bristow J."/>
            <person name="Eisen J.A."/>
            <person name="Markowitz V."/>
            <person name="Hugenholtz P."/>
            <person name="Kyrpides N.C."/>
            <person name="Klenk H.P."/>
            <person name="Han C."/>
        </authorList>
    </citation>
    <scope>NUCLEOTIDE SEQUENCE [LARGE SCALE GENOMIC DNA]</scope>
    <source>
        <strain evidence="4">ATCC 49208 / DSM 771 / VKM B-1644</strain>
    </source>
</reference>
<dbReference type="PANTHER" id="PTHR43542">
    <property type="entry name" value="METHYLTRANSFERASE"/>
    <property type="match status" value="1"/>
</dbReference>
<proteinExistence type="predicted"/>
<keyword evidence="1 3" id="KW-0489">Methyltransferase</keyword>
<dbReference type="InterPro" id="IPR029063">
    <property type="entry name" value="SAM-dependent_MTases_sf"/>
</dbReference>
<dbReference type="Gene3D" id="3.40.50.150">
    <property type="entry name" value="Vaccinia Virus protein VP39"/>
    <property type="match status" value="1"/>
</dbReference>
<accession>C8W570</accession>
<sequence>MRVISGSVKGRRLKSPGNLKIRPTADRVKEALFNIIRDRVPGSIFLDLFAGTGNIGIEALSRGASMVVFVEQHYKTIQLIKENLGLTGFNDYATLLKGNIPSCFSSLGAMSYKYDLIFMDPPYLKDLINCALSGIDEYDLLLPGGQAIVECSKLEDLPLEVNKLRLIRQEKYGDTILGFYMDI</sequence>
<dbReference type="PROSITE" id="PS00092">
    <property type="entry name" value="N6_MTASE"/>
    <property type="match status" value="1"/>
</dbReference>
<dbReference type="GO" id="GO:0003676">
    <property type="term" value="F:nucleic acid binding"/>
    <property type="evidence" value="ECO:0007669"/>
    <property type="project" value="InterPro"/>
</dbReference>
<dbReference type="InterPro" id="IPR002052">
    <property type="entry name" value="DNA_methylase_N6_adenine_CS"/>
</dbReference>
<dbReference type="HOGENOM" id="CLU_075826_0_2_9"/>
<gene>
    <name evidence="3" type="ordered locus">Dtox_1167</name>
</gene>
<evidence type="ECO:0000256" key="1">
    <source>
        <dbReference type="ARBA" id="ARBA00022603"/>
    </source>
</evidence>
<dbReference type="PIRSF" id="PIRSF004553">
    <property type="entry name" value="CHP00095"/>
    <property type="match status" value="1"/>
</dbReference>
<organism evidence="3 4">
    <name type="scientific">Desulfofarcimen acetoxidans (strain ATCC 49208 / DSM 771 / KCTC 5769 / VKM B-1644 / 5575)</name>
    <name type="common">Desulfotomaculum acetoxidans</name>
    <dbReference type="NCBI Taxonomy" id="485916"/>
    <lineage>
        <taxon>Bacteria</taxon>
        <taxon>Bacillati</taxon>
        <taxon>Bacillota</taxon>
        <taxon>Clostridia</taxon>
        <taxon>Eubacteriales</taxon>
        <taxon>Peptococcaceae</taxon>
        <taxon>Desulfofarcimen</taxon>
    </lineage>
</organism>
<dbReference type="Pfam" id="PF03602">
    <property type="entry name" value="Cons_hypoth95"/>
    <property type="match status" value="1"/>
</dbReference>
<keyword evidence="2 3" id="KW-0808">Transferase</keyword>
<dbReference type="GO" id="GO:0008168">
    <property type="term" value="F:methyltransferase activity"/>
    <property type="evidence" value="ECO:0007669"/>
    <property type="project" value="UniProtKB-KW"/>
</dbReference>
<dbReference type="EMBL" id="CP001720">
    <property type="protein sequence ID" value="ACV62052.1"/>
    <property type="molecule type" value="Genomic_DNA"/>
</dbReference>
<name>C8W570_DESAS</name>
<dbReference type="CDD" id="cd02440">
    <property type="entry name" value="AdoMet_MTases"/>
    <property type="match status" value="1"/>
</dbReference>
<dbReference type="PANTHER" id="PTHR43542:SF1">
    <property type="entry name" value="METHYLTRANSFERASE"/>
    <property type="match status" value="1"/>
</dbReference>